<evidence type="ECO:0000259" key="4">
    <source>
        <dbReference type="Pfam" id="PF19346"/>
    </source>
</evidence>
<accession>A0ABT5C7T0</accession>
<evidence type="ECO:0000313" key="5">
    <source>
        <dbReference type="EMBL" id="MDC0682422.1"/>
    </source>
</evidence>
<evidence type="ECO:0000313" key="6">
    <source>
        <dbReference type="Proteomes" id="UP001217485"/>
    </source>
</evidence>
<proteinExistence type="predicted"/>
<organism evidence="5 6">
    <name type="scientific">Sorangium atrum</name>
    <dbReference type="NCBI Taxonomy" id="2995308"/>
    <lineage>
        <taxon>Bacteria</taxon>
        <taxon>Pseudomonadati</taxon>
        <taxon>Myxococcota</taxon>
        <taxon>Polyangia</taxon>
        <taxon>Polyangiales</taxon>
        <taxon>Polyangiaceae</taxon>
        <taxon>Sorangium</taxon>
    </lineage>
</organism>
<keyword evidence="6" id="KW-1185">Reference proteome</keyword>
<evidence type="ECO:0000256" key="2">
    <source>
        <dbReference type="SAM" id="Phobius"/>
    </source>
</evidence>
<name>A0ABT5C7T0_9BACT</name>
<reference evidence="5 6" key="1">
    <citation type="submission" date="2023-01" db="EMBL/GenBank/DDBJ databases">
        <title>Minimal conservation of predation-associated metabolite biosynthetic gene clusters underscores biosynthetic potential of Myxococcota including descriptions for ten novel species: Archangium lansinium sp. nov., Myxococcus landrumus sp. nov., Nannocystis bai.</title>
        <authorList>
            <person name="Ahearne A."/>
            <person name="Stevens C."/>
            <person name="Dowd S."/>
        </authorList>
    </citation>
    <scope>NUCLEOTIDE SEQUENCE [LARGE SCALE GENOMIC DNA]</scope>
    <source>
        <strain evidence="5 6">WIWO2</strain>
    </source>
</reference>
<dbReference type="Pfam" id="PF11141">
    <property type="entry name" value="DUF2914"/>
    <property type="match status" value="1"/>
</dbReference>
<dbReference type="InterPro" id="IPR045968">
    <property type="entry name" value="DUF5924"/>
</dbReference>
<feature type="transmembrane region" description="Helical" evidence="2">
    <location>
        <begin position="229"/>
        <end position="250"/>
    </location>
</feature>
<feature type="transmembrane region" description="Helical" evidence="2">
    <location>
        <begin position="386"/>
        <end position="404"/>
    </location>
</feature>
<dbReference type="EMBL" id="JAQNDK010000004">
    <property type="protein sequence ID" value="MDC0682422.1"/>
    <property type="molecule type" value="Genomic_DNA"/>
</dbReference>
<comment type="caution">
    <text evidence="5">The sequence shown here is derived from an EMBL/GenBank/DDBJ whole genome shotgun (WGS) entry which is preliminary data.</text>
</comment>
<feature type="transmembrane region" description="Helical" evidence="2">
    <location>
        <begin position="358"/>
        <end position="379"/>
    </location>
</feature>
<feature type="transmembrane region" description="Helical" evidence="2">
    <location>
        <begin position="303"/>
        <end position="321"/>
    </location>
</feature>
<dbReference type="RefSeq" id="WP_272100328.1">
    <property type="nucleotide sequence ID" value="NZ_JAQNDK010000004.1"/>
</dbReference>
<gene>
    <name evidence="5" type="ORF">POL72_32130</name>
</gene>
<feature type="compositionally biased region" description="Basic and acidic residues" evidence="1">
    <location>
        <begin position="84"/>
        <end position="95"/>
    </location>
</feature>
<feature type="transmembrane region" description="Helical" evidence="2">
    <location>
        <begin position="203"/>
        <end position="223"/>
    </location>
</feature>
<evidence type="ECO:0000259" key="3">
    <source>
        <dbReference type="Pfam" id="PF11141"/>
    </source>
</evidence>
<dbReference type="Pfam" id="PF19346">
    <property type="entry name" value="DUF5924"/>
    <property type="match status" value="1"/>
</dbReference>
<feature type="region of interest" description="Disordered" evidence="1">
    <location>
        <begin position="1"/>
        <end position="171"/>
    </location>
</feature>
<protein>
    <submittedName>
        <fullName evidence="5">DUF5924 family protein</fullName>
    </submittedName>
</protein>
<feature type="compositionally biased region" description="Low complexity" evidence="1">
    <location>
        <begin position="67"/>
        <end position="83"/>
    </location>
</feature>
<feature type="transmembrane region" description="Helical" evidence="2">
    <location>
        <begin position="271"/>
        <end position="291"/>
    </location>
</feature>
<feature type="transmembrane region" description="Helical" evidence="2">
    <location>
        <begin position="333"/>
        <end position="352"/>
    </location>
</feature>
<feature type="compositionally biased region" description="Basic and acidic residues" evidence="1">
    <location>
        <begin position="139"/>
        <end position="153"/>
    </location>
</feature>
<dbReference type="InterPro" id="IPR022606">
    <property type="entry name" value="DUF2914"/>
</dbReference>
<sequence>MKQHAPRSPDAPAPGADANAPSLPSPPSSATTRVHKTRVPEAFGEAPTIMYMPGDEPDRGPEPAPPAAAKQARPTAAGGAAAPGDRDRGAIDEVTLRMPSRAGAQAGDEATLRMPSRAGAQAGDEATLRMPPRASTPGGEHDDRTLKMPERPARGTAADEDNAPTVKAEPKASYVDLNAEDEDKPGDLRSSARAFLKRHHKKLWWLHTAYALSLGAFVVTFAQKGFQHARFLAVTVSVAWLLVLLFFRLFGTGARQDFATAWRGARLRFLVMTYVLKNLYQGMLFFLLPFYWKSASLDAPNRWFVLLLAACAVLSTLDLVFDRVLMRWKTLASVFYGVTLFACLNLVIPALLPDTRTLYTLLSAALVSVLGFCTLHLPFGALWSRMGVVFLVVAMAAGVGLAYGTRELIPPVPMHLSSAAVGPSVLQDGRLAMSVKSLHFSVIRELRAVTDVVVPGGDGDRLLHVWRREGREVLRAPEETLRVPGPEGAVRLKSQLVGGSLPRRLAGHWTVDVETEDGQLVGRTAFEVTE</sequence>
<keyword evidence="2" id="KW-1133">Transmembrane helix</keyword>
<feature type="compositionally biased region" description="Low complexity" evidence="1">
    <location>
        <begin position="1"/>
        <end position="22"/>
    </location>
</feature>
<dbReference type="Proteomes" id="UP001217485">
    <property type="component" value="Unassembled WGS sequence"/>
</dbReference>
<evidence type="ECO:0000256" key="1">
    <source>
        <dbReference type="SAM" id="MobiDB-lite"/>
    </source>
</evidence>
<keyword evidence="2" id="KW-0812">Transmembrane</keyword>
<keyword evidence="2" id="KW-0472">Membrane</keyword>
<feature type="domain" description="DUF5924" evidence="4">
    <location>
        <begin position="200"/>
        <end position="430"/>
    </location>
</feature>
<feature type="domain" description="DUF2914" evidence="3">
    <location>
        <begin position="461"/>
        <end position="528"/>
    </location>
</feature>